<dbReference type="RefSeq" id="WP_218875325.1">
    <property type="nucleotide sequence ID" value="NZ_JACBZX010000001.1"/>
</dbReference>
<feature type="compositionally biased region" description="Basic and acidic residues" evidence="1">
    <location>
        <begin position="9"/>
        <end position="30"/>
    </location>
</feature>
<feature type="region of interest" description="Disordered" evidence="1">
    <location>
        <begin position="1"/>
        <end position="30"/>
    </location>
</feature>
<protein>
    <submittedName>
        <fullName evidence="2">Uncharacterized protein</fullName>
    </submittedName>
</protein>
<name>A0A852XB41_9MICO</name>
<comment type="caution">
    <text evidence="2">The sequence shown here is derived from an EMBL/GenBank/DDBJ whole genome shotgun (WGS) entry which is preliminary data.</text>
</comment>
<gene>
    <name evidence="2" type="ORF">BJY28_002422</name>
</gene>
<accession>A0A852XB41</accession>
<keyword evidence="3" id="KW-1185">Reference proteome</keyword>
<proteinExistence type="predicted"/>
<evidence type="ECO:0000256" key="1">
    <source>
        <dbReference type="SAM" id="MobiDB-lite"/>
    </source>
</evidence>
<dbReference type="EMBL" id="JACBZX010000001">
    <property type="protein sequence ID" value="NYG37953.1"/>
    <property type="molecule type" value="Genomic_DNA"/>
</dbReference>
<evidence type="ECO:0000313" key="2">
    <source>
        <dbReference type="EMBL" id="NYG37953.1"/>
    </source>
</evidence>
<sequence length="53" mass="5535">MTSHTLPSPDHDGTHDHGASHDRHDHDGMPALERRCDVAIIGGSAAGLAAALR</sequence>
<organism evidence="2 3">
    <name type="scientific">Janibacter alkaliphilus</name>
    <dbReference type="NCBI Taxonomy" id="1069963"/>
    <lineage>
        <taxon>Bacteria</taxon>
        <taxon>Bacillati</taxon>
        <taxon>Actinomycetota</taxon>
        <taxon>Actinomycetes</taxon>
        <taxon>Micrococcales</taxon>
        <taxon>Intrasporangiaceae</taxon>
        <taxon>Janibacter</taxon>
    </lineage>
</organism>
<reference evidence="2 3" key="1">
    <citation type="submission" date="2020-07" db="EMBL/GenBank/DDBJ databases">
        <title>Sequencing the genomes of 1000 actinobacteria strains.</title>
        <authorList>
            <person name="Klenk H.-P."/>
        </authorList>
    </citation>
    <scope>NUCLEOTIDE SEQUENCE [LARGE SCALE GENOMIC DNA]</scope>
    <source>
        <strain evidence="2 3">DSM 24723</strain>
    </source>
</reference>
<dbReference type="Proteomes" id="UP000592181">
    <property type="component" value="Unassembled WGS sequence"/>
</dbReference>
<dbReference type="AlphaFoldDB" id="A0A852XB41"/>
<evidence type="ECO:0000313" key="3">
    <source>
        <dbReference type="Proteomes" id="UP000592181"/>
    </source>
</evidence>